<dbReference type="Proteomes" id="UP000011991">
    <property type="component" value="Unassembled WGS sequence"/>
</dbReference>
<evidence type="ECO:0000256" key="1">
    <source>
        <dbReference type="SAM" id="Phobius"/>
    </source>
</evidence>
<sequence length="565" mass="62731">MFCNSIEVASEPLSVSYPNDRSSRLEIPHSLREQLVTFRNRVWTAKIAESISIVVVALAVSLLFVIALDRFWDTPLLLRLGILLLVVGITFVVPYALYRWVWKCRSLGQIARLLRVREPGVGGQLLGVIELAECDREQSRSPALCQAAMVQVAEMVKQRDLGDAVPATSLRILTSVIAVTLLVLASIALVATPVLRSGWDRLMLPWRSTPRFTFVAIEPTADQIIVPHGESAKWQVSLKPESRWRPPTATLHLDGLPPITARRETNSYVFELPPRNEVSEMQLQVGDAKQTVLLVPKLRPALTSIVAEMHLPDYLQRPDSMQMDVRGGMLSVVRGSYGMVSATTSSPLRMASVNGVAAEVWNDSFVTPTVTVESETPPLQFDWTDENGLAALSPFELSVEAIPDAAPTVAAQNLARESVLLETDQVNFQLLALDDFGIKRVGLQWNQYEDTASENSQGEKVLASGDAHQSSLLVDAVFSPQSLGIESGSVELRLWAEDYLPGRERQFSTPYTIYVLTAAQHAQWIANQMEKWHGASLDVRERERGLHERNKQLRAMQQDAFPAIK</sequence>
<reference evidence="2 3" key="1">
    <citation type="journal article" date="2013" name="Mar. Genomics">
        <title>Expression of sulfatases in Rhodopirellula baltica and the diversity of sulfatases in the genus Rhodopirellula.</title>
        <authorList>
            <person name="Wegner C.E."/>
            <person name="Richter-Heitmann T."/>
            <person name="Klindworth A."/>
            <person name="Klockow C."/>
            <person name="Richter M."/>
            <person name="Achstetter T."/>
            <person name="Glockner F.O."/>
            <person name="Harder J."/>
        </authorList>
    </citation>
    <scope>NUCLEOTIDE SEQUENCE [LARGE SCALE GENOMIC DNA]</scope>
    <source>
        <strain evidence="2 3">SM1</strain>
    </source>
</reference>
<keyword evidence="1" id="KW-1133">Transmembrane helix</keyword>
<dbReference type="AlphaFoldDB" id="M5RIZ9"/>
<feature type="transmembrane region" description="Helical" evidence="1">
    <location>
        <begin position="172"/>
        <end position="195"/>
    </location>
</feature>
<feature type="transmembrane region" description="Helical" evidence="1">
    <location>
        <begin position="80"/>
        <end position="98"/>
    </location>
</feature>
<keyword evidence="3" id="KW-1185">Reference proteome</keyword>
<feature type="transmembrane region" description="Helical" evidence="1">
    <location>
        <begin position="47"/>
        <end position="68"/>
    </location>
</feature>
<keyword evidence="1" id="KW-0812">Transmembrane</keyword>
<evidence type="ECO:0000313" key="3">
    <source>
        <dbReference type="Proteomes" id="UP000011991"/>
    </source>
</evidence>
<protein>
    <submittedName>
        <fullName evidence="2">Putative membrane protein</fullName>
    </submittedName>
</protein>
<accession>M5RIZ9</accession>
<evidence type="ECO:0000313" key="2">
    <source>
        <dbReference type="EMBL" id="EMI19181.1"/>
    </source>
</evidence>
<gene>
    <name evidence="2" type="ORF">RMSM_03894</name>
</gene>
<organism evidence="2 3">
    <name type="scientific">Rhodopirellula maiorica SM1</name>
    <dbReference type="NCBI Taxonomy" id="1265738"/>
    <lineage>
        <taxon>Bacteria</taxon>
        <taxon>Pseudomonadati</taxon>
        <taxon>Planctomycetota</taxon>
        <taxon>Planctomycetia</taxon>
        <taxon>Pirellulales</taxon>
        <taxon>Pirellulaceae</taxon>
        <taxon>Novipirellula</taxon>
    </lineage>
</organism>
<keyword evidence="1" id="KW-0472">Membrane</keyword>
<proteinExistence type="predicted"/>
<comment type="caution">
    <text evidence="2">The sequence shown here is derived from an EMBL/GenBank/DDBJ whole genome shotgun (WGS) entry which is preliminary data.</text>
</comment>
<name>M5RIZ9_9BACT</name>
<dbReference type="EMBL" id="ANOG01000556">
    <property type="protein sequence ID" value="EMI19181.1"/>
    <property type="molecule type" value="Genomic_DNA"/>
</dbReference>
<dbReference type="PATRIC" id="fig|1265738.3.peg.3903"/>